<evidence type="ECO:0000256" key="3">
    <source>
        <dbReference type="ARBA" id="ARBA00012780"/>
    </source>
</evidence>
<comment type="catalytic activity">
    <reaction evidence="1">
        <text>Hydrolysis of (1-&gt;3)-beta-D-glucosidic linkages in (1-&gt;3)-beta-D-glucans.</text>
        <dbReference type="EC" id="3.2.1.39"/>
    </reaction>
</comment>
<evidence type="ECO:0000313" key="14">
    <source>
        <dbReference type="EMBL" id="MDM7860444.1"/>
    </source>
</evidence>
<evidence type="ECO:0000259" key="11">
    <source>
        <dbReference type="Pfam" id="PF16403"/>
    </source>
</evidence>
<protein>
    <recommendedName>
        <fullName evidence="3">glucan endo-1,3-beta-D-glucosidase</fullName>
        <ecNumber evidence="3">3.2.1.39</ecNumber>
    </recommendedName>
</protein>
<keyword evidence="15" id="KW-1185">Reference proteome</keyword>
<reference evidence="14 15" key="1">
    <citation type="submission" date="2023-06" db="EMBL/GenBank/DDBJ databases">
        <title>Alteromonas sp. ASW11-36 isolated from intertidal sand.</title>
        <authorList>
            <person name="Li Y."/>
        </authorList>
    </citation>
    <scope>NUCLEOTIDE SEQUENCE [LARGE SCALE GENOMIC DNA]</scope>
    <source>
        <strain evidence="14 15">ASW11-36</strain>
    </source>
</reference>
<feature type="region of interest" description="Disordered" evidence="9">
    <location>
        <begin position="20"/>
        <end position="43"/>
    </location>
</feature>
<feature type="signal peptide" evidence="10">
    <location>
        <begin position="1"/>
        <end position="18"/>
    </location>
</feature>
<feature type="domain" description="Pesticidal crystal protein Cry22Aa Ig-like" evidence="11">
    <location>
        <begin position="44"/>
        <end position="112"/>
    </location>
</feature>
<evidence type="ECO:0000259" key="13">
    <source>
        <dbReference type="Pfam" id="PF18559"/>
    </source>
</evidence>
<keyword evidence="7" id="KW-0961">Cell wall biogenesis/degradation</keyword>
<dbReference type="Pfam" id="PF18559">
    <property type="entry name" value="Exop_C"/>
    <property type="match status" value="1"/>
</dbReference>
<dbReference type="PANTHER" id="PTHR31983:SF0">
    <property type="entry name" value="GLUCAN ENDO-1,3-BETA-D-GLUCOSIDASE 2"/>
    <property type="match status" value="1"/>
</dbReference>
<dbReference type="Pfam" id="PF16403">
    <property type="entry name" value="Bact_surface_Ig-like"/>
    <property type="match status" value="2"/>
</dbReference>
<dbReference type="InterPro" id="IPR005200">
    <property type="entry name" value="Endo-beta-glucanase"/>
</dbReference>
<feature type="chain" id="PRO_5045526856" description="glucan endo-1,3-beta-D-glucosidase" evidence="10">
    <location>
        <begin position="19"/>
        <end position="1181"/>
    </location>
</feature>
<comment type="similarity">
    <text evidence="2">Belongs to the glycosyl hydrolase 81 family.</text>
</comment>
<accession>A0ABT7SY42</accession>
<evidence type="ECO:0000256" key="7">
    <source>
        <dbReference type="ARBA" id="ARBA00023316"/>
    </source>
</evidence>
<dbReference type="Gene3D" id="2.60.40.10">
    <property type="entry name" value="Immunoglobulins"/>
    <property type="match status" value="2"/>
</dbReference>
<keyword evidence="10" id="KW-0732">Signal</keyword>
<evidence type="ECO:0000256" key="8">
    <source>
        <dbReference type="ARBA" id="ARBA00023326"/>
    </source>
</evidence>
<feature type="compositionally biased region" description="Pro residues" evidence="9">
    <location>
        <begin position="26"/>
        <end position="36"/>
    </location>
</feature>
<feature type="domain" description="Pesticidal crystal protein Cry22Aa Ig-like" evidence="11">
    <location>
        <begin position="121"/>
        <end position="189"/>
    </location>
</feature>
<name>A0ABT7SY42_9ALTE</name>
<dbReference type="GO" id="GO:0016787">
    <property type="term" value="F:hydrolase activity"/>
    <property type="evidence" value="ECO:0007669"/>
    <property type="project" value="UniProtKB-KW"/>
</dbReference>
<evidence type="ECO:0000256" key="10">
    <source>
        <dbReference type="SAM" id="SignalP"/>
    </source>
</evidence>
<dbReference type="Gene3D" id="2.60.120.430">
    <property type="entry name" value="Galactose-binding lectin"/>
    <property type="match status" value="1"/>
</dbReference>
<evidence type="ECO:0000256" key="4">
    <source>
        <dbReference type="ARBA" id="ARBA00022801"/>
    </source>
</evidence>
<proteinExistence type="inferred from homology"/>
<dbReference type="Proteomes" id="UP001234343">
    <property type="component" value="Unassembled WGS sequence"/>
</dbReference>
<evidence type="ECO:0000256" key="1">
    <source>
        <dbReference type="ARBA" id="ARBA00000382"/>
    </source>
</evidence>
<evidence type="ECO:0000256" key="6">
    <source>
        <dbReference type="ARBA" id="ARBA00023295"/>
    </source>
</evidence>
<dbReference type="EC" id="3.2.1.39" evidence="3"/>
<dbReference type="InterPro" id="IPR013783">
    <property type="entry name" value="Ig-like_fold"/>
</dbReference>
<keyword evidence="4 14" id="KW-0378">Hydrolase</keyword>
<dbReference type="PROSITE" id="PS52008">
    <property type="entry name" value="GH81"/>
    <property type="match status" value="1"/>
</dbReference>
<keyword evidence="8" id="KW-0624">Polysaccharide degradation</keyword>
<evidence type="ECO:0000259" key="12">
    <source>
        <dbReference type="Pfam" id="PF17652"/>
    </source>
</evidence>
<evidence type="ECO:0000256" key="9">
    <source>
        <dbReference type="SAM" id="MobiDB-lite"/>
    </source>
</evidence>
<dbReference type="InterPro" id="IPR008979">
    <property type="entry name" value="Galactose-bd-like_sf"/>
</dbReference>
<dbReference type="RefSeq" id="WP_289364741.1">
    <property type="nucleotide sequence ID" value="NZ_JAUCBP010000007.1"/>
</dbReference>
<dbReference type="InterPro" id="IPR040720">
    <property type="entry name" value="GH81_C"/>
</dbReference>
<evidence type="ECO:0000256" key="2">
    <source>
        <dbReference type="ARBA" id="ARBA00010730"/>
    </source>
</evidence>
<dbReference type="PROSITE" id="PS51257">
    <property type="entry name" value="PROKAR_LIPOPROTEIN"/>
    <property type="match status" value="1"/>
</dbReference>
<dbReference type="InterPro" id="IPR032179">
    <property type="entry name" value="Cry22Aa_Ig-like"/>
</dbReference>
<feature type="domain" description="ExoP galactose-binding-like" evidence="13">
    <location>
        <begin position="224"/>
        <end position="353"/>
    </location>
</feature>
<comment type="caution">
    <text evidence="14">The sequence shown here is derived from an EMBL/GenBank/DDBJ whole genome shotgun (WGS) entry which is preliminary data.</text>
</comment>
<sequence length="1181" mass="126864">MRHLLAAFCASIVLTACGGGGSDSPAPTPNPTPTPAPDTTAPVITLNGSATLNHEQGTTFSDPGATANDDIDGNVSVTVTGSVGTSAGTYTLTYSASDSAGNSASVERTVIVADTRAPVVTLLGEPVVALEIGSEYVEAGATAQDVVDGAVDVVITGSVDTQTVNNYTLNYTATDAAGNSATVNRLVQVQDSSNTESISVLSQGAAVEPWDGGLNAFDEAIGYSECSNDGGAACPSISWQTVDDAERGDVLEIQHADSGSFAGFFVKSSTPIDMTNYRQGALLFDLKTIAGDGMYTMKLDCVYPCTSGDQQINFAVDGEWTAITVPLADLEQAGLNLAQINTGIVIWATAHTSNQFRVDNVRFETSYTGESSISPAPPPPNEVEYNLTQLGAASYSDTINPASYRCVFDFGNWIYSAGVVAPGIADCDTSTGTPIGEPTPLIPQVVGAAAEQPMAAHRWWGSVAFIGEMAIGDPNGAGYITPDPITARVNNTGFRMMGIPGGLNVYGIDFGYRIPDPFAEVFDGIAIGNSSFNALQAYAKSHSDGSVTVEWQNNGEAVMEATFVHGSPYVFVDVFNGDLQLKTLREDGGEKGVFFEGDNSLGIWTSVAGNTNYFLVTGDGATTFSNPNSNVIGVSNPTKSYTVALLPTQSNPAQAMIDLFEQHARTKIASVRVEYAVDSASQAVDITQSYLGANGTPVTTLAGLQPLHWKHITSTLNDSGYQIRSARGITKFAAQDSFTYRLPHVGVLPALPTFGDDIDVATVTALVDEFLAVPSDQWNSRRDTYWTGKNYGKVSELIAITDALNLTTRKQQLLDWLKGELEDWFTAETDDNLDVDKYFAYDETWNTLLGMEESFASHQQLNDHHFHYGYFVRAAAEICRHEPTWCGDDQYGQMVKLLIRDYAGDRDDPMFPYLRHFDPTNGFSWASGNVNFVRGNNNESTSEAANAYGAMILFGLITGDEAIKERGIYLHASTAAAYWQYWNNIDGYLGGNVENDNFPAGYERITTSIVWGDGAVFSTWFSGAYAHILGIQGLPTNALNLHIGVHADYLSDYVTLGLEESNNGRPSGLIDDQWRDIWWNIWAMTDATSSIEDYESAAPYEPEAGETKAHTYHWIHTFEQLGQMAMGTGALTADYPAAVAFNNNGVMTYVVYNYGAAQRTVTFSDGVEVVAEANSFAITQQ</sequence>
<gene>
    <name evidence="14" type="ORF">QTP81_07535</name>
</gene>
<evidence type="ECO:0000256" key="5">
    <source>
        <dbReference type="ARBA" id="ARBA00023277"/>
    </source>
</evidence>
<organism evidence="14 15">
    <name type="scientific">Alteromonas arenosi</name>
    <dbReference type="NCBI Taxonomy" id="3055817"/>
    <lineage>
        <taxon>Bacteria</taxon>
        <taxon>Pseudomonadati</taxon>
        <taxon>Pseudomonadota</taxon>
        <taxon>Gammaproteobacteria</taxon>
        <taxon>Alteromonadales</taxon>
        <taxon>Alteromonadaceae</taxon>
        <taxon>Alteromonas/Salinimonas group</taxon>
        <taxon>Alteromonas</taxon>
    </lineage>
</organism>
<dbReference type="PANTHER" id="PTHR31983">
    <property type="entry name" value="ENDO-1,3(4)-BETA-GLUCANASE 1"/>
    <property type="match status" value="1"/>
</dbReference>
<keyword evidence="5" id="KW-0119">Carbohydrate metabolism</keyword>
<dbReference type="InterPro" id="IPR041443">
    <property type="entry name" value="Exop_C"/>
</dbReference>
<evidence type="ECO:0000313" key="15">
    <source>
        <dbReference type="Proteomes" id="UP001234343"/>
    </source>
</evidence>
<keyword evidence="6" id="KW-0326">Glycosidase</keyword>
<dbReference type="Gene3D" id="2.70.98.30">
    <property type="entry name" value="Golgi alpha-mannosidase II, domain 4"/>
    <property type="match status" value="1"/>
</dbReference>
<dbReference type="SUPFAM" id="SSF49785">
    <property type="entry name" value="Galactose-binding domain-like"/>
    <property type="match status" value="1"/>
</dbReference>
<feature type="domain" description="Glycosyl hydrolase family 81 C-terminal" evidence="12">
    <location>
        <begin position="779"/>
        <end position="1095"/>
    </location>
</feature>
<dbReference type="Pfam" id="PF17652">
    <property type="entry name" value="Glyco_hydro81C"/>
    <property type="match status" value="1"/>
</dbReference>
<dbReference type="EMBL" id="JAUCBP010000007">
    <property type="protein sequence ID" value="MDM7860444.1"/>
    <property type="molecule type" value="Genomic_DNA"/>
</dbReference>